<feature type="domain" description="HAMP" evidence="8">
    <location>
        <begin position="335"/>
        <end position="387"/>
    </location>
</feature>
<dbReference type="Gene3D" id="3.30.565.10">
    <property type="entry name" value="Histidine kinase-like ATPase, C-terminal domain"/>
    <property type="match status" value="1"/>
</dbReference>
<dbReference type="Pfam" id="PF06580">
    <property type="entry name" value="His_kinase"/>
    <property type="match status" value="1"/>
</dbReference>
<evidence type="ECO:0000256" key="7">
    <source>
        <dbReference type="SAM" id="Phobius"/>
    </source>
</evidence>
<proteinExistence type="predicted"/>
<dbReference type="InterPro" id="IPR003660">
    <property type="entry name" value="HAMP_dom"/>
</dbReference>
<feature type="transmembrane region" description="Helical" evidence="7">
    <location>
        <begin position="30"/>
        <end position="50"/>
    </location>
</feature>
<dbReference type="Proteomes" id="UP001596028">
    <property type="component" value="Unassembled WGS sequence"/>
</dbReference>
<dbReference type="Gene3D" id="6.10.340.10">
    <property type="match status" value="1"/>
</dbReference>
<comment type="subcellular location">
    <subcellularLocation>
        <location evidence="1">Cell membrane</location>
        <topology evidence="1">Multi-pass membrane protein</topology>
    </subcellularLocation>
</comment>
<dbReference type="PANTHER" id="PTHR34220">
    <property type="entry name" value="SENSOR HISTIDINE KINASE YPDA"/>
    <property type="match status" value="1"/>
</dbReference>
<keyword evidence="6 7" id="KW-0472">Membrane</keyword>
<dbReference type="PANTHER" id="PTHR34220:SF7">
    <property type="entry name" value="SENSOR HISTIDINE KINASE YPDA"/>
    <property type="match status" value="1"/>
</dbReference>
<evidence type="ECO:0000256" key="4">
    <source>
        <dbReference type="ARBA" id="ARBA00022679"/>
    </source>
</evidence>
<dbReference type="InterPro" id="IPR050640">
    <property type="entry name" value="Bact_2-comp_sensor_kinase"/>
</dbReference>
<keyword evidence="7" id="KW-0812">Transmembrane</keyword>
<evidence type="ECO:0000256" key="3">
    <source>
        <dbReference type="ARBA" id="ARBA00022553"/>
    </source>
</evidence>
<dbReference type="GO" id="GO:0004673">
    <property type="term" value="F:protein histidine kinase activity"/>
    <property type="evidence" value="ECO:0007669"/>
    <property type="project" value="UniProtKB-EC"/>
</dbReference>
<evidence type="ECO:0000256" key="1">
    <source>
        <dbReference type="ARBA" id="ARBA00004651"/>
    </source>
</evidence>
<keyword evidence="10" id="KW-1185">Reference proteome</keyword>
<keyword evidence="4 9" id="KW-0808">Transferase</keyword>
<dbReference type="RefSeq" id="WP_378102206.1">
    <property type="nucleotide sequence ID" value="NZ_JBHSEP010000030.1"/>
</dbReference>
<protein>
    <submittedName>
        <fullName evidence="9">Sensor histidine kinase</fullName>
        <ecNumber evidence="9">2.7.13.3</ecNumber>
    </submittedName>
</protein>
<dbReference type="InterPro" id="IPR003594">
    <property type="entry name" value="HATPase_dom"/>
</dbReference>
<evidence type="ECO:0000256" key="5">
    <source>
        <dbReference type="ARBA" id="ARBA00022777"/>
    </source>
</evidence>
<reference evidence="10" key="1">
    <citation type="journal article" date="2019" name="Int. J. Syst. Evol. Microbiol.">
        <title>The Global Catalogue of Microorganisms (GCM) 10K type strain sequencing project: providing services to taxonomists for standard genome sequencing and annotation.</title>
        <authorList>
            <consortium name="The Broad Institute Genomics Platform"/>
            <consortium name="The Broad Institute Genome Sequencing Center for Infectious Disease"/>
            <person name="Wu L."/>
            <person name="Ma J."/>
        </authorList>
    </citation>
    <scope>NUCLEOTIDE SEQUENCE [LARGE SCALE GENOMIC DNA]</scope>
    <source>
        <strain evidence="10">CCUG 49571</strain>
    </source>
</reference>
<keyword evidence="5 9" id="KW-0418">Kinase</keyword>
<dbReference type="EMBL" id="JBHSEP010000030">
    <property type="protein sequence ID" value="MFC4601737.1"/>
    <property type="molecule type" value="Genomic_DNA"/>
</dbReference>
<evidence type="ECO:0000256" key="6">
    <source>
        <dbReference type="ARBA" id="ARBA00023136"/>
    </source>
</evidence>
<dbReference type="SMART" id="SM00387">
    <property type="entry name" value="HATPase_c"/>
    <property type="match status" value="1"/>
</dbReference>
<evidence type="ECO:0000313" key="10">
    <source>
        <dbReference type="Proteomes" id="UP001596028"/>
    </source>
</evidence>
<evidence type="ECO:0000313" key="9">
    <source>
        <dbReference type="EMBL" id="MFC4601737.1"/>
    </source>
</evidence>
<dbReference type="Pfam" id="PF02518">
    <property type="entry name" value="HATPase_c"/>
    <property type="match status" value="1"/>
</dbReference>
<dbReference type="PROSITE" id="PS50885">
    <property type="entry name" value="HAMP"/>
    <property type="match status" value="1"/>
</dbReference>
<dbReference type="SMART" id="SM00304">
    <property type="entry name" value="HAMP"/>
    <property type="match status" value="1"/>
</dbReference>
<dbReference type="CDD" id="cd06225">
    <property type="entry name" value="HAMP"/>
    <property type="match status" value="1"/>
</dbReference>
<sequence>MTALHDCRGGQAILAKKSNHLWKSGILKKILLFLVLGFLVPLVVAVLFFLQRIYQEMSTHAIASYQNVNQQMLLTLGAVLDSARKYTTYPYYNSDFQSFLHRDYRTEQGLRDITTDTRLYKRYIHEQILRYNSKISTAVLVNVTSDTRFVGGYYPDDAVMRALDQAMSRLQDAHAADGTTVTFRGPDPYPSTYIAVARPIFDPANRHYLGYFCLIINAQQLNETFRQQQQIGVRRYILDQDRRIVYDSSGQQVGLTAEGPLAAFAEQDADYDQQVLDGQHMALLKSVSELTGWRVVTFVNSDLLFESVRKRQQNLTLVMATMLAAAIGAAIWVAVSISRPINRLRHVIAGSVEKRFRTLVPVTSSDEVGDLAHSFNRMQEEMKQLLNQVVAQERAKRTAEIHALQAQINPHFLYNTLNTIKWMANMQCADNIGDATENLIYMLRYASSMQGDFVRIRDELQFVRKYLSLMQLRYCDRFDVKFDLADEALDGLCLRFLLQPFVENAIFHGFQGSEAANLLTLSARVERQDLILTVEDNGVGMSEEQLRHIQADRVHREGFNSIGIRNVMERIKLHYGDGYGVVLSSKAKSGTKVVITLPMETRKRADEACGL</sequence>
<name>A0ABV9FJ55_9BACL</name>
<dbReference type="EC" id="2.7.13.3" evidence="9"/>
<keyword evidence="3" id="KW-0597">Phosphoprotein</keyword>
<dbReference type="InterPro" id="IPR036890">
    <property type="entry name" value="HATPase_C_sf"/>
</dbReference>
<organism evidence="9 10">
    <name type="scientific">Cohnella hongkongensis</name>
    <dbReference type="NCBI Taxonomy" id="178337"/>
    <lineage>
        <taxon>Bacteria</taxon>
        <taxon>Bacillati</taxon>
        <taxon>Bacillota</taxon>
        <taxon>Bacilli</taxon>
        <taxon>Bacillales</taxon>
        <taxon>Paenibacillaceae</taxon>
        <taxon>Cohnella</taxon>
    </lineage>
</organism>
<feature type="transmembrane region" description="Helical" evidence="7">
    <location>
        <begin position="315"/>
        <end position="335"/>
    </location>
</feature>
<accession>A0ABV9FJ55</accession>
<keyword evidence="7" id="KW-1133">Transmembrane helix</keyword>
<keyword evidence="2" id="KW-1003">Cell membrane</keyword>
<dbReference type="SUPFAM" id="SSF158472">
    <property type="entry name" value="HAMP domain-like"/>
    <property type="match status" value="1"/>
</dbReference>
<gene>
    <name evidence="9" type="ORF">ACFO3S_26095</name>
</gene>
<evidence type="ECO:0000256" key="2">
    <source>
        <dbReference type="ARBA" id="ARBA00022475"/>
    </source>
</evidence>
<dbReference type="InterPro" id="IPR010559">
    <property type="entry name" value="Sig_transdc_His_kin_internal"/>
</dbReference>
<comment type="caution">
    <text evidence="9">The sequence shown here is derived from an EMBL/GenBank/DDBJ whole genome shotgun (WGS) entry which is preliminary data.</text>
</comment>
<dbReference type="SUPFAM" id="SSF55874">
    <property type="entry name" value="ATPase domain of HSP90 chaperone/DNA topoisomerase II/histidine kinase"/>
    <property type="match status" value="1"/>
</dbReference>
<dbReference type="Pfam" id="PF00672">
    <property type="entry name" value="HAMP"/>
    <property type="match status" value="1"/>
</dbReference>
<evidence type="ECO:0000259" key="8">
    <source>
        <dbReference type="PROSITE" id="PS50885"/>
    </source>
</evidence>